<organism evidence="2 3">
    <name type="scientific">Pristionchus fissidentatus</name>
    <dbReference type="NCBI Taxonomy" id="1538716"/>
    <lineage>
        <taxon>Eukaryota</taxon>
        <taxon>Metazoa</taxon>
        <taxon>Ecdysozoa</taxon>
        <taxon>Nematoda</taxon>
        <taxon>Chromadorea</taxon>
        <taxon>Rhabditida</taxon>
        <taxon>Rhabditina</taxon>
        <taxon>Diplogasteromorpha</taxon>
        <taxon>Diplogasteroidea</taxon>
        <taxon>Neodiplogasteridae</taxon>
        <taxon>Pristionchus</taxon>
    </lineage>
</organism>
<feature type="non-terminal residue" evidence="2">
    <location>
        <position position="287"/>
    </location>
</feature>
<name>A0AAV5UR54_9BILA</name>
<sequence length="287" mass="33695">AVIALPGEFSMAEEVGEPPTVAAEEIFLHPSTSTAHQDVAMKDGEADAEKESESDASIDWDDYERRKDVLIKKLVLCEQAMARIKVTAKFTRLKDWEKRKGEIAAGTDHEYVTRCAALQKETDRLLEENEIRTKLSLDSLQRSHEGELDFIERGYRDRIQYKKSQLRYELHLKKDALLERIRKEDEVRADARIFVGEDVPDEWLDEFVKEYVDETEAAENGPEARRKRNMAKYRREAGEELDLGQPLERLAVNDERRWASRSLQPYPQWMNDKKEKKRREKEKRKER</sequence>
<feature type="compositionally biased region" description="Basic residues" evidence="1">
    <location>
        <begin position="275"/>
        <end position="287"/>
    </location>
</feature>
<comment type="caution">
    <text evidence="2">The sequence shown here is derived from an EMBL/GenBank/DDBJ whole genome shotgun (WGS) entry which is preliminary data.</text>
</comment>
<feature type="region of interest" description="Disordered" evidence="1">
    <location>
        <begin position="263"/>
        <end position="287"/>
    </location>
</feature>
<feature type="non-terminal residue" evidence="2">
    <location>
        <position position="1"/>
    </location>
</feature>
<dbReference type="AlphaFoldDB" id="A0AAV5UR54"/>
<reference evidence="2" key="1">
    <citation type="submission" date="2023-10" db="EMBL/GenBank/DDBJ databases">
        <title>Genome assembly of Pristionchus species.</title>
        <authorList>
            <person name="Yoshida K."/>
            <person name="Sommer R.J."/>
        </authorList>
    </citation>
    <scope>NUCLEOTIDE SEQUENCE</scope>
    <source>
        <strain evidence="2">RS5133</strain>
    </source>
</reference>
<dbReference type="EMBL" id="BTSY01000001">
    <property type="protein sequence ID" value="GMT09168.1"/>
    <property type="molecule type" value="Genomic_DNA"/>
</dbReference>
<evidence type="ECO:0000256" key="1">
    <source>
        <dbReference type="SAM" id="MobiDB-lite"/>
    </source>
</evidence>
<dbReference type="Proteomes" id="UP001432322">
    <property type="component" value="Unassembled WGS sequence"/>
</dbReference>
<proteinExistence type="predicted"/>
<protein>
    <submittedName>
        <fullName evidence="2">Uncharacterized protein</fullName>
    </submittedName>
</protein>
<feature type="compositionally biased region" description="Basic and acidic residues" evidence="1">
    <location>
        <begin position="39"/>
        <end position="53"/>
    </location>
</feature>
<keyword evidence="3" id="KW-1185">Reference proteome</keyword>
<feature type="region of interest" description="Disordered" evidence="1">
    <location>
        <begin position="30"/>
        <end position="57"/>
    </location>
</feature>
<gene>
    <name evidence="2" type="ORF">PFISCL1PPCAC_465</name>
</gene>
<accession>A0AAV5UR54</accession>
<evidence type="ECO:0000313" key="2">
    <source>
        <dbReference type="EMBL" id="GMT09168.1"/>
    </source>
</evidence>
<evidence type="ECO:0000313" key="3">
    <source>
        <dbReference type="Proteomes" id="UP001432322"/>
    </source>
</evidence>